<feature type="short sequence motif" description="Q motif" evidence="5">
    <location>
        <begin position="1"/>
        <end position="29"/>
    </location>
</feature>
<evidence type="ECO:0000259" key="7">
    <source>
        <dbReference type="PROSITE" id="PS51194"/>
    </source>
</evidence>
<dbReference type="InterPro" id="IPR027417">
    <property type="entry name" value="P-loop_NTPase"/>
</dbReference>
<gene>
    <name evidence="9" type="primary">deaD</name>
    <name evidence="9" type="ORF">MLEAa_3580</name>
</gene>
<comment type="caution">
    <text evidence="9">The sequence shown here is derived from an EMBL/GenBank/DDBJ whole genome shotgun (WGS) entry which is preliminary data.</text>
</comment>
<dbReference type="Proteomes" id="UP000241093">
    <property type="component" value="Unassembled WGS sequence"/>
</dbReference>
<evidence type="ECO:0000256" key="4">
    <source>
        <dbReference type="ARBA" id="ARBA00022840"/>
    </source>
</evidence>
<dbReference type="Pfam" id="PF00270">
    <property type="entry name" value="DEAD"/>
    <property type="match status" value="1"/>
</dbReference>
<dbReference type="Pfam" id="PF00271">
    <property type="entry name" value="Helicase_C"/>
    <property type="match status" value="1"/>
</dbReference>
<dbReference type="Gene3D" id="3.40.50.300">
    <property type="entry name" value="P-loop containing nucleotide triphosphate hydrolases"/>
    <property type="match status" value="2"/>
</dbReference>
<evidence type="ECO:0000259" key="8">
    <source>
        <dbReference type="PROSITE" id="PS51195"/>
    </source>
</evidence>
<name>A0A2T4I9V9_9MOLU</name>
<feature type="domain" description="Helicase C-terminal" evidence="7">
    <location>
        <begin position="234"/>
        <end position="388"/>
    </location>
</feature>
<dbReference type="GO" id="GO:0009409">
    <property type="term" value="P:response to cold"/>
    <property type="evidence" value="ECO:0007669"/>
    <property type="project" value="TreeGrafter"/>
</dbReference>
<keyword evidence="3 9" id="KW-0347">Helicase</keyword>
<keyword evidence="4" id="KW-0067">ATP-binding</keyword>
<dbReference type="InterPro" id="IPR044742">
    <property type="entry name" value="DEAD/DEAH_RhlB"/>
</dbReference>
<dbReference type="GO" id="GO:0003724">
    <property type="term" value="F:RNA helicase activity"/>
    <property type="evidence" value="ECO:0007669"/>
    <property type="project" value="InterPro"/>
</dbReference>
<evidence type="ECO:0000256" key="2">
    <source>
        <dbReference type="ARBA" id="ARBA00022801"/>
    </source>
</evidence>
<dbReference type="GO" id="GO:0033592">
    <property type="term" value="F:RNA strand annealing activity"/>
    <property type="evidence" value="ECO:0007669"/>
    <property type="project" value="TreeGrafter"/>
</dbReference>
<feature type="domain" description="Helicase ATP-binding" evidence="6">
    <location>
        <begin position="32"/>
        <end position="207"/>
    </location>
</feature>
<dbReference type="InterPro" id="IPR014001">
    <property type="entry name" value="Helicase_ATP-bd"/>
</dbReference>
<evidence type="ECO:0000313" key="9">
    <source>
        <dbReference type="EMBL" id="PTD31342.1"/>
    </source>
</evidence>
<dbReference type="GO" id="GO:0005829">
    <property type="term" value="C:cytosol"/>
    <property type="evidence" value="ECO:0007669"/>
    <property type="project" value="TreeGrafter"/>
</dbReference>
<dbReference type="InterPro" id="IPR014014">
    <property type="entry name" value="RNA_helicase_DEAD_Q_motif"/>
</dbReference>
<dbReference type="PANTHER" id="PTHR47963:SF1">
    <property type="entry name" value="DEAD-BOX ATP-DEPENDENT RNA HELICASE CSHB"/>
    <property type="match status" value="1"/>
</dbReference>
<feature type="domain" description="DEAD-box RNA helicase Q" evidence="8">
    <location>
        <begin position="1"/>
        <end position="29"/>
    </location>
</feature>
<proteinExistence type="predicted"/>
<dbReference type="PROSITE" id="PS51195">
    <property type="entry name" value="Q_MOTIF"/>
    <property type="match status" value="1"/>
</dbReference>
<dbReference type="PROSITE" id="PS51194">
    <property type="entry name" value="HELICASE_CTER"/>
    <property type="match status" value="1"/>
</dbReference>
<dbReference type="InterPro" id="IPR050547">
    <property type="entry name" value="DEAD_box_RNA_helicases"/>
</dbReference>
<evidence type="ECO:0000313" key="10">
    <source>
        <dbReference type="Proteomes" id="UP000241093"/>
    </source>
</evidence>
<dbReference type="CDD" id="cd18787">
    <property type="entry name" value="SF2_C_DEAD"/>
    <property type="match status" value="1"/>
</dbReference>
<dbReference type="InterPro" id="IPR001650">
    <property type="entry name" value="Helicase_C-like"/>
</dbReference>
<organism evidence="9 10">
    <name type="scientific">Mycoplasma leachii 06049</name>
    <dbReference type="NCBI Taxonomy" id="1188244"/>
    <lineage>
        <taxon>Bacteria</taxon>
        <taxon>Bacillati</taxon>
        <taxon>Mycoplasmatota</taxon>
        <taxon>Mollicutes</taxon>
        <taxon>Mycoplasmataceae</taxon>
        <taxon>Mycoplasma</taxon>
    </lineage>
</organism>
<evidence type="ECO:0000256" key="5">
    <source>
        <dbReference type="PROSITE-ProRule" id="PRU00552"/>
    </source>
</evidence>
<reference evidence="9 10" key="1">
    <citation type="submission" date="2015-04" db="EMBL/GenBank/DDBJ databases">
        <title>Genome sequence of Mycoplasma leachii strain 06049.</title>
        <authorList>
            <person name="Sirand-Pugnet P."/>
            <person name="Breton M."/>
            <person name="Dordet-Frisoni E."/>
            <person name="Baranowski E."/>
            <person name="Barre A."/>
            <person name="Couture C."/>
            <person name="Dupuy V."/>
            <person name="Gaurivaud P."/>
            <person name="Jacob D."/>
            <person name="Lemaitre C."/>
            <person name="Manso-Silvan L."/>
            <person name="Nikolski M."/>
            <person name="Nouvel L.-X."/>
            <person name="Poumarat F."/>
            <person name="Tardy F."/>
            <person name="Thebault P."/>
            <person name="Theil S."/>
            <person name="Citti C."/>
            <person name="Thiaucourt F."/>
            <person name="Blanchard A."/>
        </authorList>
    </citation>
    <scope>NUCLEOTIDE SEQUENCE [LARGE SCALE GENOMIC DNA]</scope>
    <source>
        <strain evidence="9 10">06049</strain>
    </source>
</reference>
<dbReference type="InterPro" id="IPR011545">
    <property type="entry name" value="DEAD/DEAH_box_helicase_dom"/>
</dbReference>
<keyword evidence="1" id="KW-0547">Nucleotide-binding</keyword>
<protein>
    <submittedName>
        <fullName evidence="9">ATP-dependent RNA helicase</fullName>
    </submittedName>
</protein>
<dbReference type="AlphaFoldDB" id="A0A2T4I9V9"/>
<dbReference type="CDD" id="cd00268">
    <property type="entry name" value="DEADc"/>
    <property type="match status" value="1"/>
</dbReference>
<keyword evidence="2" id="KW-0378">Hydrolase</keyword>
<evidence type="ECO:0000259" key="6">
    <source>
        <dbReference type="PROSITE" id="PS51192"/>
    </source>
</evidence>
<dbReference type="SMART" id="SM00490">
    <property type="entry name" value="HELICc"/>
    <property type="match status" value="1"/>
</dbReference>
<dbReference type="EMBL" id="LAUU01000008">
    <property type="protein sequence ID" value="PTD31342.1"/>
    <property type="molecule type" value="Genomic_DNA"/>
</dbReference>
<evidence type="ECO:0000256" key="1">
    <source>
        <dbReference type="ARBA" id="ARBA00022741"/>
    </source>
</evidence>
<evidence type="ECO:0000256" key="3">
    <source>
        <dbReference type="ARBA" id="ARBA00022806"/>
    </source>
</evidence>
<dbReference type="RefSeq" id="WP_013447804.1">
    <property type="nucleotide sequence ID" value="NZ_LAUU01000008.1"/>
</dbReference>
<sequence>MKFTDFGFKKYINDTLDQIEFIAPTSIQKKVIPLLKKHQNVIALAHTGTGKTHSFLLPILNNLKLEENSDNYVQAVIITPTRELGLQIYQNTKLFFKKNSLISCNLFIGGEDISKNIEQLEKKQPHIVIGTPTRLKELYDLNKLRLTTTSYFIIDECDMIFDLGFIEDVDYLISKINQDVTIGIFSATISQQLSVFCKKYIKNAHFIDDSQNKISTSNVKHILIDTKNKELEQSLIQIINSINPFLCIIFVNQKDEISKIVEILHKNNIKQVAELHGNLQPRLRLSMLKKIQNNEFKYLVATDVASRGVDIKGVSHIISINLPNDLTYYIHRSGRTGRNNSIGYSYIIYNLKNKIQIEELIKKGIEFETKKLIDNQLVDIKTNYKKVKVFKELDAESKQVISKYQNKKVKPGYKKKRKQELDKIKQKIRRKHIKENIEKIKKAKYQKRRSELFD</sequence>
<dbReference type="SUPFAM" id="SSF52540">
    <property type="entry name" value="P-loop containing nucleoside triphosphate hydrolases"/>
    <property type="match status" value="1"/>
</dbReference>
<dbReference type="SMART" id="SM00487">
    <property type="entry name" value="DEXDc"/>
    <property type="match status" value="1"/>
</dbReference>
<dbReference type="PROSITE" id="PS51192">
    <property type="entry name" value="HELICASE_ATP_BIND_1"/>
    <property type="match status" value="1"/>
</dbReference>
<dbReference type="GO" id="GO:0016787">
    <property type="term" value="F:hydrolase activity"/>
    <property type="evidence" value="ECO:0007669"/>
    <property type="project" value="UniProtKB-KW"/>
</dbReference>
<dbReference type="GO" id="GO:0005840">
    <property type="term" value="C:ribosome"/>
    <property type="evidence" value="ECO:0007669"/>
    <property type="project" value="TreeGrafter"/>
</dbReference>
<dbReference type="GO" id="GO:0005524">
    <property type="term" value="F:ATP binding"/>
    <property type="evidence" value="ECO:0007669"/>
    <property type="project" value="UniProtKB-KW"/>
</dbReference>
<accession>A0A2T4I9V9</accession>
<dbReference type="PANTHER" id="PTHR47963">
    <property type="entry name" value="DEAD-BOX ATP-DEPENDENT RNA HELICASE 47, MITOCHONDRIAL"/>
    <property type="match status" value="1"/>
</dbReference>